<dbReference type="InterPro" id="IPR000668">
    <property type="entry name" value="Peptidase_C1A_C"/>
</dbReference>
<keyword evidence="3" id="KW-0812">Transmembrane</keyword>
<dbReference type="Proteomes" id="UP001445076">
    <property type="component" value="Unassembled WGS sequence"/>
</dbReference>
<dbReference type="InterPro" id="IPR001212">
    <property type="entry name" value="Somatomedin_B_dom"/>
</dbReference>
<dbReference type="SMART" id="SM00645">
    <property type="entry name" value="Pept_C1"/>
    <property type="match status" value="1"/>
</dbReference>
<dbReference type="InterPro" id="IPR013128">
    <property type="entry name" value="Peptidase_C1A"/>
</dbReference>
<dbReference type="GO" id="GO:0008234">
    <property type="term" value="F:cysteine-type peptidase activity"/>
    <property type="evidence" value="ECO:0007669"/>
    <property type="project" value="InterPro"/>
</dbReference>
<organism evidence="5 6">
    <name type="scientific">Cherax quadricarinatus</name>
    <name type="common">Australian red claw crayfish</name>
    <dbReference type="NCBI Taxonomy" id="27406"/>
    <lineage>
        <taxon>Eukaryota</taxon>
        <taxon>Metazoa</taxon>
        <taxon>Ecdysozoa</taxon>
        <taxon>Arthropoda</taxon>
        <taxon>Crustacea</taxon>
        <taxon>Multicrustacea</taxon>
        <taxon>Malacostraca</taxon>
        <taxon>Eumalacostraca</taxon>
        <taxon>Eucarida</taxon>
        <taxon>Decapoda</taxon>
        <taxon>Pleocyemata</taxon>
        <taxon>Astacidea</taxon>
        <taxon>Parastacoidea</taxon>
        <taxon>Parastacidae</taxon>
        <taxon>Cherax</taxon>
    </lineage>
</organism>
<feature type="domain" description="SMB" evidence="4">
    <location>
        <begin position="58"/>
        <end position="105"/>
    </location>
</feature>
<comment type="caution">
    <text evidence="5">The sequence shown here is derived from an EMBL/GenBank/DDBJ whole genome shotgun (WGS) entry which is preliminary data.</text>
</comment>
<dbReference type="PANTHER" id="PTHR12411">
    <property type="entry name" value="CYSTEINE PROTEASE FAMILY C1-RELATED"/>
    <property type="match status" value="1"/>
</dbReference>
<dbReference type="SUPFAM" id="SSF54001">
    <property type="entry name" value="Cysteine proteinases"/>
    <property type="match status" value="1"/>
</dbReference>
<evidence type="ECO:0000313" key="5">
    <source>
        <dbReference type="EMBL" id="KAK8737005.1"/>
    </source>
</evidence>
<reference evidence="5 6" key="1">
    <citation type="journal article" date="2024" name="BMC Genomics">
        <title>Genome assembly of redclaw crayfish (Cherax quadricarinatus) provides insights into its immune adaptation and hypoxia tolerance.</title>
        <authorList>
            <person name="Liu Z."/>
            <person name="Zheng J."/>
            <person name="Li H."/>
            <person name="Fang K."/>
            <person name="Wang S."/>
            <person name="He J."/>
            <person name="Zhou D."/>
            <person name="Weng S."/>
            <person name="Chi M."/>
            <person name="Gu Z."/>
            <person name="He J."/>
            <person name="Li F."/>
            <person name="Wang M."/>
        </authorList>
    </citation>
    <scope>NUCLEOTIDE SEQUENCE [LARGE SCALE GENOMIC DNA]</scope>
    <source>
        <strain evidence="5">ZL_2023a</strain>
    </source>
</reference>
<name>A0AAW0XBH4_CHEQU</name>
<keyword evidence="3" id="KW-1133">Transmembrane helix</keyword>
<dbReference type="AlphaFoldDB" id="A0AAW0XBH4"/>
<dbReference type="PROSITE" id="PS50958">
    <property type="entry name" value="SMB_2"/>
    <property type="match status" value="1"/>
</dbReference>
<evidence type="ECO:0000313" key="6">
    <source>
        <dbReference type="Proteomes" id="UP001445076"/>
    </source>
</evidence>
<comment type="similarity">
    <text evidence="1">Belongs to the peptidase C1 family.</text>
</comment>
<dbReference type="EMBL" id="JARKIK010000043">
    <property type="protein sequence ID" value="KAK8737005.1"/>
    <property type="molecule type" value="Genomic_DNA"/>
</dbReference>
<feature type="transmembrane region" description="Helical" evidence="3">
    <location>
        <begin position="21"/>
        <end position="40"/>
    </location>
</feature>
<keyword evidence="3" id="KW-0472">Membrane</keyword>
<keyword evidence="2" id="KW-1015">Disulfide bond</keyword>
<dbReference type="GO" id="GO:0006508">
    <property type="term" value="P:proteolysis"/>
    <property type="evidence" value="ECO:0007669"/>
    <property type="project" value="InterPro"/>
</dbReference>
<evidence type="ECO:0000256" key="2">
    <source>
        <dbReference type="ARBA" id="ARBA00023157"/>
    </source>
</evidence>
<dbReference type="InterPro" id="IPR038765">
    <property type="entry name" value="Papain-like_cys_pep_sf"/>
</dbReference>
<sequence length="491" mass="55666">MTQSALKKTGEGTKTLPAQSLLVWVGLVSLTTIVMVPLATAQFGTFSDLKGDYCRGRRPTSCCDGRYDDCSMPIRGTLCYCDQFCNRTYNPDCCPDYWEICLGFSPPAEIVGCYKAGLYIPSGHSYKFNCNECKCLGKDLVCEEDRCMIEEDVIERVNLHQRQYGWRATNYSKFWGRKAREGLVLRTGTLNPEALSMRMHPIHLRPDVSHIPRYFDARNKREWQGRVSGVSDQGWCGASWAFSTLGVTQDRLSIESLGNESVRLAPQHLISCDRRGQSGCQGGHVDRAWQYLRRIGVVNEECYAYESGRTGQVPVCRIPHNANLFSLRCAAEEVVYQRNDLYKTEPAYRISGKEIDIQWEILTNGPVQAMMTVHSDLFIYESGVYSFTGLAGQETAMHSVRIIGWGEDNSLGSVPVKYWLVANSWGSDWGERGFFRIRRGTNESDIESFIIAVRARLGAYATSSERNASRRPGSRSYRSRNRVQEYHDKNY</sequence>
<accession>A0AAW0XBH4</accession>
<proteinExistence type="inferred from homology"/>
<gene>
    <name evidence="5" type="ORF">OTU49_004759</name>
</gene>
<dbReference type="InterPro" id="IPR025660">
    <property type="entry name" value="Pept_his_AS"/>
</dbReference>
<protein>
    <recommendedName>
        <fullName evidence="4">SMB domain-containing protein</fullName>
    </recommendedName>
</protein>
<dbReference type="PROSITE" id="PS00639">
    <property type="entry name" value="THIOL_PROTEASE_HIS"/>
    <property type="match status" value="1"/>
</dbReference>
<dbReference type="PRINTS" id="PR00705">
    <property type="entry name" value="PAPAIN"/>
</dbReference>
<evidence type="ECO:0000259" key="4">
    <source>
        <dbReference type="PROSITE" id="PS50958"/>
    </source>
</evidence>
<keyword evidence="6" id="KW-1185">Reference proteome</keyword>
<dbReference type="CDD" id="cd02620">
    <property type="entry name" value="Peptidase_C1A_CathepsinB"/>
    <property type="match status" value="1"/>
</dbReference>
<dbReference type="InterPro" id="IPR025661">
    <property type="entry name" value="Pept_asp_AS"/>
</dbReference>
<dbReference type="PROSITE" id="PS00640">
    <property type="entry name" value="THIOL_PROTEASE_ASN"/>
    <property type="match status" value="1"/>
</dbReference>
<evidence type="ECO:0000256" key="1">
    <source>
        <dbReference type="ARBA" id="ARBA00008455"/>
    </source>
</evidence>
<evidence type="ECO:0000256" key="3">
    <source>
        <dbReference type="SAM" id="Phobius"/>
    </source>
</evidence>
<dbReference type="Pfam" id="PF00112">
    <property type="entry name" value="Peptidase_C1"/>
    <property type="match status" value="1"/>
</dbReference>
<dbReference type="Gene3D" id="3.90.70.10">
    <property type="entry name" value="Cysteine proteinases"/>
    <property type="match status" value="1"/>
</dbReference>